<name>A0A0K2TJR0_LEPSM</name>
<sequence length="69" mass="7615">DGTDVTHYVEARKFKVISRGLNKVPNGKTEDGHLGSCLYHKNSEGLSPSLQEKDFLHLLAACRKSNDTS</sequence>
<protein>
    <submittedName>
        <fullName evidence="1">Uncharacterized protein</fullName>
    </submittedName>
</protein>
<dbReference type="AlphaFoldDB" id="A0A0K2TJR0"/>
<reference evidence="1" key="1">
    <citation type="submission" date="2014-05" db="EMBL/GenBank/DDBJ databases">
        <authorList>
            <person name="Chronopoulou M."/>
        </authorList>
    </citation>
    <scope>NUCLEOTIDE SEQUENCE</scope>
    <source>
        <tissue evidence="1">Whole organism</tissue>
    </source>
</reference>
<organism evidence="1">
    <name type="scientific">Lepeophtheirus salmonis</name>
    <name type="common">Salmon louse</name>
    <name type="synonym">Caligus salmonis</name>
    <dbReference type="NCBI Taxonomy" id="72036"/>
    <lineage>
        <taxon>Eukaryota</taxon>
        <taxon>Metazoa</taxon>
        <taxon>Ecdysozoa</taxon>
        <taxon>Arthropoda</taxon>
        <taxon>Crustacea</taxon>
        <taxon>Multicrustacea</taxon>
        <taxon>Hexanauplia</taxon>
        <taxon>Copepoda</taxon>
        <taxon>Siphonostomatoida</taxon>
        <taxon>Caligidae</taxon>
        <taxon>Lepeophtheirus</taxon>
    </lineage>
</organism>
<accession>A0A0K2TJR0</accession>
<dbReference type="EMBL" id="HACA01008496">
    <property type="protein sequence ID" value="CDW25857.1"/>
    <property type="molecule type" value="Transcribed_RNA"/>
</dbReference>
<feature type="non-terminal residue" evidence="1">
    <location>
        <position position="1"/>
    </location>
</feature>
<proteinExistence type="predicted"/>
<evidence type="ECO:0000313" key="1">
    <source>
        <dbReference type="EMBL" id="CDW25857.1"/>
    </source>
</evidence>